<dbReference type="InterPro" id="IPR042197">
    <property type="entry name" value="Apaf_helical"/>
</dbReference>
<proteinExistence type="predicted"/>
<keyword evidence="5" id="KW-1185">Reference proteome</keyword>
<dbReference type="AlphaFoldDB" id="A0ABD3ATI1"/>
<dbReference type="GO" id="GO:0006952">
    <property type="term" value="P:defense response"/>
    <property type="evidence" value="ECO:0007669"/>
    <property type="project" value="UniProtKB-KW"/>
</dbReference>
<name>A0ABD3ATI1_9GENT</name>
<keyword evidence="1" id="KW-0433">Leucine-rich repeat</keyword>
<evidence type="ECO:0000313" key="5">
    <source>
        <dbReference type="Proteomes" id="UP001630127"/>
    </source>
</evidence>
<dbReference type="PANTHER" id="PTHR36766">
    <property type="entry name" value="PLANT BROAD-SPECTRUM MILDEW RESISTANCE PROTEIN RPW8"/>
    <property type="match status" value="1"/>
</dbReference>
<dbReference type="Pfam" id="PF00931">
    <property type="entry name" value="NB-ARC"/>
    <property type="match status" value="1"/>
</dbReference>
<dbReference type="SUPFAM" id="SSF52540">
    <property type="entry name" value="P-loop containing nucleoside triphosphate hydrolases"/>
    <property type="match status" value="1"/>
</dbReference>
<reference evidence="4 5" key="1">
    <citation type="submission" date="2024-11" db="EMBL/GenBank/DDBJ databases">
        <title>A near-complete genome assembly of Cinchona calisaya.</title>
        <authorList>
            <person name="Lian D.C."/>
            <person name="Zhao X.W."/>
            <person name="Wei L."/>
        </authorList>
    </citation>
    <scope>NUCLEOTIDE SEQUENCE [LARGE SCALE GENOMIC DNA]</scope>
    <source>
        <tissue evidence="4">Nenye</tissue>
    </source>
</reference>
<dbReference type="EMBL" id="JBJUIK010000002">
    <property type="protein sequence ID" value="KAL3534512.1"/>
    <property type="molecule type" value="Genomic_DNA"/>
</dbReference>
<dbReference type="Gene3D" id="1.10.8.430">
    <property type="entry name" value="Helical domain of apoptotic protease-activating factors"/>
    <property type="match status" value="1"/>
</dbReference>
<dbReference type="Proteomes" id="UP001630127">
    <property type="component" value="Unassembled WGS sequence"/>
</dbReference>
<protein>
    <recommendedName>
        <fullName evidence="3">NB-ARC domain-containing protein</fullName>
    </recommendedName>
</protein>
<dbReference type="InterPro" id="IPR002182">
    <property type="entry name" value="NB-ARC"/>
</dbReference>
<organism evidence="4 5">
    <name type="scientific">Cinchona calisaya</name>
    <dbReference type="NCBI Taxonomy" id="153742"/>
    <lineage>
        <taxon>Eukaryota</taxon>
        <taxon>Viridiplantae</taxon>
        <taxon>Streptophyta</taxon>
        <taxon>Embryophyta</taxon>
        <taxon>Tracheophyta</taxon>
        <taxon>Spermatophyta</taxon>
        <taxon>Magnoliopsida</taxon>
        <taxon>eudicotyledons</taxon>
        <taxon>Gunneridae</taxon>
        <taxon>Pentapetalae</taxon>
        <taxon>asterids</taxon>
        <taxon>lamiids</taxon>
        <taxon>Gentianales</taxon>
        <taxon>Rubiaceae</taxon>
        <taxon>Cinchonoideae</taxon>
        <taxon>Cinchoneae</taxon>
        <taxon>Cinchona</taxon>
    </lineage>
</organism>
<accession>A0ABD3ATI1</accession>
<keyword evidence="2" id="KW-0611">Plant defense</keyword>
<gene>
    <name evidence="4" type="ORF">ACH5RR_002973</name>
</gene>
<comment type="caution">
    <text evidence="4">The sequence shown here is derived from an EMBL/GenBank/DDBJ whole genome shotgun (WGS) entry which is preliminary data.</text>
</comment>
<dbReference type="InterPro" id="IPR027417">
    <property type="entry name" value="P-loop_NTPase"/>
</dbReference>
<feature type="domain" description="NB-ARC" evidence="3">
    <location>
        <begin position="1"/>
        <end position="66"/>
    </location>
</feature>
<evidence type="ECO:0000259" key="3">
    <source>
        <dbReference type="Pfam" id="PF00931"/>
    </source>
</evidence>
<evidence type="ECO:0000313" key="4">
    <source>
        <dbReference type="EMBL" id="KAL3534512.1"/>
    </source>
</evidence>
<dbReference type="PANTHER" id="PTHR36766:SF44">
    <property type="entry name" value="NBS-CODING RESISTANCE GENE ANALOG"/>
    <property type="match status" value="1"/>
</dbReference>
<evidence type="ECO:0000256" key="2">
    <source>
        <dbReference type="ARBA" id="ARBA00022821"/>
    </source>
</evidence>
<sequence length="113" mass="12735">MDDIWDIKAWNDLKGPFPDDEKGSRILFTTRRPTLALEANSIPYALRMLSPEESCELLWLKLFNGETCLQELSTISKRIARNCKGLPLTVILIAGILKKTGKKKIVGNMCLTN</sequence>
<evidence type="ECO:0000256" key="1">
    <source>
        <dbReference type="ARBA" id="ARBA00022614"/>
    </source>
</evidence>